<sequence>MRAWRRPRPYPFHGSAWRLTSRNFATRGRREYATATDSAAGARVCRFDAMASTKKETAGGSIVNVRVLIYLGGEIASIPGAAGEREGHWRAHMEDRWGLQLKASLCAIGNRFWWTGGNSHENTGSCKFKVSVGNMN</sequence>
<accession>A0A109NDP1</accession>
<dbReference type="EMBL" id="CM000767">
    <property type="protein sequence ID" value="OQU79023.1"/>
    <property type="molecule type" value="Genomic_DNA"/>
</dbReference>
<proteinExistence type="predicted"/>
<evidence type="ECO:0000313" key="1">
    <source>
        <dbReference type="EMBL" id="OQU79023.1"/>
    </source>
</evidence>
<reference evidence="2" key="2">
    <citation type="journal article" date="2018" name="Plant J.">
        <title>The Sorghum bicolor reference genome: improved assembly, gene annotations, a transcriptome atlas, and signatures of genome organization.</title>
        <authorList>
            <person name="McCormick R.F."/>
            <person name="Truong S.K."/>
            <person name="Sreedasyam A."/>
            <person name="Jenkins J."/>
            <person name="Shu S."/>
            <person name="Sims D."/>
            <person name="Kennedy M."/>
            <person name="Amirebrahimi M."/>
            <person name="Weers B.D."/>
            <person name="McKinley B."/>
            <person name="Mattison A."/>
            <person name="Morishige D.T."/>
            <person name="Grimwood J."/>
            <person name="Schmutz J."/>
            <person name="Mullet J.E."/>
        </authorList>
    </citation>
    <scope>NUCLEOTIDE SEQUENCE [LARGE SCALE GENOMIC DNA]</scope>
    <source>
        <strain evidence="2">cv. BTx623</strain>
    </source>
</reference>
<protein>
    <submittedName>
        <fullName evidence="1">Uncharacterized protein</fullName>
    </submittedName>
</protein>
<reference evidence="1 2" key="1">
    <citation type="journal article" date="2009" name="Nature">
        <title>The Sorghum bicolor genome and the diversification of grasses.</title>
        <authorList>
            <person name="Paterson A.H."/>
            <person name="Bowers J.E."/>
            <person name="Bruggmann R."/>
            <person name="Dubchak I."/>
            <person name="Grimwood J."/>
            <person name="Gundlach H."/>
            <person name="Haberer G."/>
            <person name="Hellsten U."/>
            <person name="Mitros T."/>
            <person name="Poliakov A."/>
            <person name="Schmutz J."/>
            <person name="Spannagl M."/>
            <person name="Tang H."/>
            <person name="Wang X."/>
            <person name="Wicker T."/>
            <person name="Bharti A.K."/>
            <person name="Chapman J."/>
            <person name="Feltus F.A."/>
            <person name="Gowik U."/>
            <person name="Grigoriev I.V."/>
            <person name="Lyons E."/>
            <person name="Maher C.A."/>
            <person name="Martis M."/>
            <person name="Narechania A."/>
            <person name="Otillar R.P."/>
            <person name="Penning B.W."/>
            <person name="Salamov A.A."/>
            <person name="Wang Y."/>
            <person name="Zhang L."/>
            <person name="Carpita N.C."/>
            <person name="Freeling M."/>
            <person name="Gingle A.R."/>
            <person name="Hash C.T."/>
            <person name="Keller B."/>
            <person name="Klein P."/>
            <person name="Kresovich S."/>
            <person name="McCann M.C."/>
            <person name="Ming R."/>
            <person name="Peterson D.G."/>
            <person name="Mehboob-ur-Rahman"/>
            <person name="Ware D."/>
            <person name="Westhoff P."/>
            <person name="Mayer K.F."/>
            <person name="Messing J."/>
            <person name="Rokhsar D.S."/>
        </authorList>
    </citation>
    <scope>NUCLEOTIDE SEQUENCE [LARGE SCALE GENOMIC DNA]</scope>
    <source>
        <strain evidence="2">cv. BTx623</strain>
    </source>
</reference>
<organism evidence="1 2">
    <name type="scientific">Sorghum bicolor</name>
    <name type="common">Sorghum</name>
    <name type="synonym">Sorghum vulgare</name>
    <dbReference type="NCBI Taxonomy" id="4558"/>
    <lineage>
        <taxon>Eukaryota</taxon>
        <taxon>Viridiplantae</taxon>
        <taxon>Streptophyta</taxon>
        <taxon>Embryophyta</taxon>
        <taxon>Tracheophyta</taxon>
        <taxon>Spermatophyta</taxon>
        <taxon>Magnoliopsida</taxon>
        <taxon>Liliopsida</taxon>
        <taxon>Poales</taxon>
        <taxon>Poaceae</taxon>
        <taxon>PACMAD clade</taxon>
        <taxon>Panicoideae</taxon>
        <taxon>Andropogonodae</taxon>
        <taxon>Andropogoneae</taxon>
        <taxon>Sorghinae</taxon>
        <taxon>Sorghum</taxon>
    </lineage>
</organism>
<dbReference type="Proteomes" id="UP000000768">
    <property type="component" value="Chromosome 8"/>
</dbReference>
<dbReference type="InParanoid" id="A0A109NDP1"/>
<keyword evidence="2" id="KW-1185">Reference proteome</keyword>
<gene>
    <name evidence="1" type="ORF">SORBI_3008G088833</name>
</gene>
<name>A0A109NDP1_SORBI</name>
<dbReference type="AlphaFoldDB" id="A0A109NDP1"/>
<evidence type="ECO:0000313" key="2">
    <source>
        <dbReference type="Proteomes" id="UP000000768"/>
    </source>
</evidence>
<dbReference type="Gramene" id="OQU79023">
    <property type="protein sequence ID" value="OQU79023"/>
    <property type="gene ID" value="SORBI_3008G088833"/>
</dbReference>